<sequence length="905" mass="103016">TIDIGDGWAWKEREVTDGDGSLEEDFTSQGGWTTVSSFPSEIHLELLKVGRIPDPFLSFNEHDVQCKEWLYRCVFSYPLHNSMDGLFTELVFEGLDTFCDVYLNGKLILEADNMFRTYVVCDSIVQVPSTGLTPSSQESTLLLHFKSAKVIAKKLEGKYGRVRAGSTNLGDPSRVYVRKAQYDWRWDWGPELMTCGPYRPIRLRTYKARLATVAPYALVSPAPLLTPSFRLDVELAGDISTVRALRCVVRDTKTGLIVKDQRVQLDVSESKISNAVIFDDIGDAVTLWWPTGYGDQQLYIVEVTLLGDGEVALDYSEQRVGFRRIELIQEPLTTADRYGTGTTFLFEVNGVRMFMGGSNWIPADNFLTRITAERYRDWVTLLRDGNQNMIRVWGGGIYEPDVFYDICDELGILVWQDFQFACGVYPAHDAFLESVKREAEDNIKRLRSHASLALFCGNNEDYQMVLQWGDVPELPARVIYEDLLPTLVSNLSTTSPPTPYHRGSPYGGEGWDTADPTVGDIHQWEIWGGKERPYQEYWRMGGRFVSEFGIPAMPDIKTIDYWLDGDQKERRVQSKLMSQHCRAGAHDRRFAIVMCETFRPTTKLEVYAYNTQIMQSEAIGLAYRSWRREWRGEGKQFCGGVLVWQLNDCWPVTSWSLVDYFLRPKPAYYTVARELQPITVGIFRTVTKNRDNDRPVQFYEFGAFQSKDATIDLWGTNSTLTERTAKLELRCFDLESEWTHVETHDVVLLPNQTTELLSIACPEPLPHGDYGSTRAHTTRSHSVVVHARLIDSDTGGVIARYSDWPQPYRFIDFPARWKDIHVHAVGERVTISVDKPVKSLVLSARSASNGEVVGRDKDKVAWSDNNLDLVPGDPQTITVRGGEGMRFEMSMMTLDEKESWVCSVD</sequence>
<dbReference type="InterPro" id="IPR017853">
    <property type="entry name" value="GH"/>
</dbReference>
<dbReference type="Pfam" id="PF00703">
    <property type="entry name" value="Glyco_hydro_2"/>
    <property type="match status" value="1"/>
</dbReference>
<gene>
    <name evidence="12" type="ORF">BXZ70DRAFT_1049090</name>
</gene>
<dbReference type="InterPro" id="IPR013783">
    <property type="entry name" value="Ig-like_fold"/>
</dbReference>
<evidence type="ECO:0000256" key="4">
    <source>
        <dbReference type="ARBA" id="ARBA00022801"/>
    </source>
</evidence>
<dbReference type="GO" id="GO:0004567">
    <property type="term" value="F:beta-mannosidase activity"/>
    <property type="evidence" value="ECO:0007669"/>
    <property type="project" value="UniProtKB-EC"/>
</dbReference>
<dbReference type="Pfam" id="PF17786">
    <property type="entry name" value="Mannosidase_ig"/>
    <property type="match status" value="1"/>
</dbReference>
<organism evidence="12 13">
    <name type="scientific">Cristinia sonorae</name>
    <dbReference type="NCBI Taxonomy" id="1940300"/>
    <lineage>
        <taxon>Eukaryota</taxon>
        <taxon>Fungi</taxon>
        <taxon>Dikarya</taxon>
        <taxon>Basidiomycota</taxon>
        <taxon>Agaricomycotina</taxon>
        <taxon>Agaricomycetes</taxon>
        <taxon>Agaricomycetidae</taxon>
        <taxon>Agaricales</taxon>
        <taxon>Pleurotineae</taxon>
        <taxon>Stephanosporaceae</taxon>
        <taxon>Cristinia</taxon>
    </lineage>
</organism>
<comment type="caution">
    <text evidence="12">The sequence shown here is derived from an EMBL/GenBank/DDBJ whole genome shotgun (WGS) entry which is preliminary data.</text>
</comment>
<feature type="domain" description="Beta-mannosidase-like galactose-binding" evidence="11">
    <location>
        <begin position="27"/>
        <end position="199"/>
    </location>
</feature>
<evidence type="ECO:0000313" key="13">
    <source>
        <dbReference type="Proteomes" id="UP000813824"/>
    </source>
</evidence>
<dbReference type="SUPFAM" id="SSF49303">
    <property type="entry name" value="beta-Galactosidase/glucuronidase domain"/>
    <property type="match status" value="2"/>
</dbReference>
<reference evidence="12" key="1">
    <citation type="journal article" date="2021" name="New Phytol.">
        <title>Evolutionary innovations through gain and loss of genes in the ectomycorrhizal Boletales.</title>
        <authorList>
            <person name="Wu G."/>
            <person name="Miyauchi S."/>
            <person name="Morin E."/>
            <person name="Kuo A."/>
            <person name="Drula E."/>
            <person name="Varga T."/>
            <person name="Kohler A."/>
            <person name="Feng B."/>
            <person name="Cao Y."/>
            <person name="Lipzen A."/>
            <person name="Daum C."/>
            <person name="Hundley H."/>
            <person name="Pangilinan J."/>
            <person name="Johnson J."/>
            <person name="Barry K."/>
            <person name="LaButti K."/>
            <person name="Ng V."/>
            <person name="Ahrendt S."/>
            <person name="Min B."/>
            <person name="Choi I.G."/>
            <person name="Park H."/>
            <person name="Plett J.M."/>
            <person name="Magnuson J."/>
            <person name="Spatafora J.W."/>
            <person name="Nagy L.G."/>
            <person name="Henrissat B."/>
            <person name="Grigoriev I.V."/>
            <person name="Yang Z.L."/>
            <person name="Xu J."/>
            <person name="Martin F.M."/>
        </authorList>
    </citation>
    <scope>NUCLEOTIDE SEQUENCE</scope>
    <source>
        <strain evidence="12">KKN 215</strain>
    </source>
</reference>
<dbReference type="GO" id="GO:0005975">
    <property type="term" value="P:carbohydrate metabolic process"/>
    <property type="evidence" value="ECO:0007669"/>
    <property type="project" value="InterPro"/>
</dbReference>
<dbReference type="OrthoDB" id="2866996at2759"/>
<dbReference type="InterPro" id="IPR050887">
    <property type="entry name" value="Beta-mannosidase_GH2"/>
</dbReference>
<evidence type="ECO:0000256" key="8">
    <source>
        <dbReference type="ARBA" id="ARBA00041614"/>
    </source>
</evidence>
<accession>A0A8K0UGR8</accession>
<evidence type="ECO:0000259" key="11">
    <source>
        <dbReference type="Pfam" id="PF22666"/>
    </source>
</evidence>
<dbReference type="InterPro" id="IPR054593">
    <property type="entry name" value="Beta-mannosidase-like_N2"/>
</dbReference>
<keyword evidence="5" id="KW-0326">Glycosidase</keyword>
<dbReference type="InterPro" id="IPR036156">
    <property type="entry name" value="Beta-gal/glucu_dom_sf"/>
</dbReference>
<proteinExistence type="inferred from homology"/>
<dbReference type="Proteomes" id="UP000813824">
    <property type="component" value="Unassembled WGS sequence"/>
</dbReference>
<keyword evidence="4 12" id="KW-0378">Hydrolase</keyword>
<dbReference type="EMBL" id="JAEVFJ010000050">
    <property type="protein sequence ID" value="KAH8082418.1"/>
    <property type="molecule type" value="Genomic_DNA"/>
</dbReference>
<keyword evidence="13" id="KW-1185">Reference proteome</keyword>
<comment type="pathway">
    <text evidence="2">Glycan metabolism; N-glycan degradation.</text>
</comment>
<dbReference type="GO" id="GO:0006516">
    <property type="term" value="P:glycoprotein catabolic process"/>
    <property type="evidence" value="ECO:0007669"/>
    <property type="project" value="TreeGrafter"/>
</dbReference>
<evidence type="ECO:0000259" key="9">
    <source>
        <dbReference type="Pfam" id="PF00703"/>
    </source>
</evidence>
<evidence type="ECO:0000259" key="10">
    <source>
        <dbReference type="Pfam" id="PF17786"/>
    </source>
</evidence>
<evidence type="ECO:0000256" key="5">
    <source>
        <dbReference type="ARBA" id="ARBA00023295"/>
    </source>
</evidence>
<protein>
    <recommendedName>
        <fullName evidence="7">Beta-mannosidase B</fullName>
        <ecNumber evidence="3">3.2.1.25</ecNumber>
    </recommendedName>
    <alternativeName>
        <fullName evidence="8">Mannanase B</fullName>
    </alternativeName>
</protein>
<dbReference type="Gene3D" id="2.60.40.10">
    <property type="entry name" value="Immunoglobulins"/>
    <property type="match status" value="1"/>
</dbReference>
<dbReference type="FunFam" id="3.20.20.80:FF:000050">
    <property type="entry name" value="Beta-mannosidase B"/>
    <property type="match status" value="1"/>
</dbReference>
<evidence type="ECO:0000256" key="7">
    <source>
        <dbReference type="ARBA" id="ARBA00041069"/>
    </source>
</evidence>
<dbReference type="PANTHER" id="PTHR43730:SF1">
    <property type="entry name" value="BETA-MANNOSIDASE"/>
    <property type="match status" value="1"/>
</dbReference>
<evidence type="ECO:0000313" key="12">
    <source>
        <dbReference type="EMBL" id="KAH8082418.1"/>
    </source>
</evidence>
<evidence type="ECO:0000256" key="3">
    <source>
        <dbReference type="ARBA" id="ARBA00012754"/>
    </source>
</evidence>
<dbReference type="SUPFAM" id="SSF51445">
    <property type="entry name" value="(Trans)glycosidases"/>
    <property type="match status" value="1"/>
</dbReference>
<feature type="non-terminal residue" evidence="12">
    <location>
        <position position="1"/>
    </location>
</feature>
<dbReference type="EC" id="3.2.1.25" evidence="3"/>
<name>A0A8K0UGR8_9AGAR</name>
<evidence type="ECO:0000256" key="1">
    <source>
        <dbReference type="ARBA" id="ARBA00000829"/>
    </source>
</evidence>
<feature type="domain" description="Mannosidase Ig/CBM-like" evidence="10">
    <location>
        <begin position="710"/>
        <end position="809"/>
    </location>
</feature>
<dbReference type="PANTHER" id="PTHR43730">
    <property type="entry name" value="BETA-MANNOSIDASE"/>
    <property type="match status" value="1"/>
</dbReference>
<dbReference type="InterPro" id="IPR006102">
    <property type="entry name" value="Ig-like_GH2"/>
</dbReference>
<dbReference type="InterPro" id="IPR041447">
    <property type="entry name" value="Mannosidase_ig"/>
</dbReference>
<dbReference type="Gene3D" id="2.60.120.260">
    <property type="entry name" value="Galactose-binding domain-like"/>
    <property type="match status" value="1"/>
</dbReference>
<dbReference type="SUPFAM" id="SSF49785">
    <property type="entry name" value="Galactose-binding domain-like"/>
    <property type="match status" value="1"/>
</dbReference>
<feature type="domain" description="Glycoside hydrolase family 2 immunoglobulin-like beta-sandwich" evidence="9">
    <location>
        <begin position="275"/>
        <end position="323"/>
    </location>
</feature>
<comment type="catalytic activity">
    <reaction evidence="1">
        <text>Hydrolysis of terminal, non-reducing beta-D-mannose residues in beta-D-mannosides.</text>
        <dbReference type="EC" id="3.2.1.25"/>
    </reaction>
</comment>
<dbReference type="InterPro" id="IPR008979">
    <property type="entry name" value="Galactose-bd-like_sf"/>
</dbReference>
<dbReference type="AlphaFoldDB" id="A0A8K0UGR8"/>
<dbReference type="Pfam" id="PF22666">
    <property type="entry name" value="Glyco_hydro_2_N2"/>
    <property type="match status" value="1"/>
</dbReference>
<dbReference type="Gene3D" id="3.20.20.80">
    <property type="entry name" value="Glycosidases"/>
    <property type="match status" value="1"/>
</dbReference>
<comment type="similarity">
    <text evidence="6">Belongs to the glycosyl hydrolase 2 family. Beta-mannosidase B subfamily.</text>
</comment>
<evidence type="ECO:0000256" key="2">
    <source>
        <dbReference type="ARBA" id="ARBA00004740"/>
    </source>
</evidence>
<evidence type="ECO:0000256" key="6">
    <source>
        <dbReference type="ARBA" id="ARBA00038429"/>
    </source>
</evidence>